<evidence type="ECO:0000313" key="2">
    <source>
        <dbReference type="Proteomes" id="UP001497516"/>
    </source>
</evidence>
<dbReference type="Proteomes" id="UP001497516">
    <property type="component" value="Chromosome 9"/>
</dbReference>
<dbReference type="EMBL" id="OZ034822">
    <property type="protein sequence ID" value="CAL1411668.1"/>
    <property type="molecule type" value="Genomic_DNA"/>
</dbReference>
<gene>
    <name evidence="1" type="ORF">LTRI10_LOCUS51010</name>
</gene>
<accession>A0AAV2GPU4</accession>
<evidence type="ECO:0000313" key="1">
    <source>
        <dbReference type="EMBL" id="CAL1411668.1"/>
    </source>
</evidence>
<reference evidence="1 2" key="1">
    <citation type="submission" date="2024-04" db="EMBL/GenBank/DDBJ databases">
        <authorList>
            <person name="Fracassetti M."/>
        </authorList>
    </citation>
    <scope>NUCLEOTIDE SEQUENCE [LARGE SCALE GENOMIC DNA]</scope>
</reference>
<protein>
    <submittedName>
        <fullName evidence="1">Uncharacterized protein</fullName>
    </submittedName>
</protein>
<name>A0AAV2GPU4_9ROSI</name>
<organism evidence="1 2">
    <name type="scientific">Linum trigynum</name>
    <dbReference type="NCBI Taxonomy" id="586398"/>
    <lineage>
        <taxon>Eukaryota</taxon>
        <taxon>Viridiplantae</taxon>
        <taxon>Streptophyta</taxon>
        <taxon>Embryophyta</taxon>
        <taxon>Tracheophyta</taxon>
        <taxon>Spermatophyta</taxon>
        <taxon>Magnoliopsida</taxon>
        <taxon>eudicotyledons</taxon>
        <taxon>Gunneridae</taxon>
        <taxon>Pentapetalae</taxon>
        <taxon>rosids</taxon>
        <taxon>fabids</taxon>
        <taxon>Malpighiales</taxon>
        <taxon>Linaceae</taxon>
        <taxon>Linum</taxon>
    </lineage>
</organism>
<proteinExistence type="predicted"/>
<keyword evidence="2" id="KW-1185">Reference proteome</keyword>
<dbReference type="AlphaFoldDB" id="A0AAV2GPU4"/>
<sequence length="150" mass="16731">MISLMGSFGNAGASRFEGIGSPVIEAPCLRVLVLRSFLDSICFKHTPILSMVSILDAIVEYEESDEPKHSVDIVTMFTSLPALQHLQLGYEILQLLAKGDRVPRRLPTRLHHLKTLELGKLALDSLHQARVLVCLIMNSPKLQTLTLQFR</sequence>